<accession>K9WVG5</accession>
<reference evidence="4 5" key="1">
    <citation type="submission" date="2012-06" db="EMBL/GenBank/DDBJ databases">
        <title>Finished chromosome of genome of Cylindrospermum stagnale PCC 7417.</title>
        <authorList>
            <consortium name="US DOE Joint Genome Institute"/>
            <person name="Gugger M."/>
            <person name="Coursin T."/>
            <person name="Rippka R."/>
            <person name="Tandeau De Marsac N."/>
            <person name="Huntemann M."/>
            <person name="Wei C.-L."/>
            <person name="Han J."/>
            <person name="Detter J.C."/>
            <person name="Han C."/>
            <person name="Tapia R."/>
            <person name="Chen A."/>
            <person name="Kyrpides N."/>
            <person name="Mavromatis K."/>
            <person name="Markowitz V."/>
            <person name="Szeto E."/>
            <person name="Ivanova N."/>
            <person name="Pagani I."/>
            <person name="Pati A."/>
            <person name="Goodwin L."/>
            <person name="Nordberg H.P."/>
            <person name="Cantor M.N."/>
            <person name="Hua S.X."/>
            <person name="Woyke T."/>
            <person name="Kerfeld C.A."/>
        </authorList>
    </citation>
    <scope>NUCLEOTIDE SEQUENCE [LARGE SCALE GENOMIC DNA]</scope>
    <source>
        <strain evidence="4 5">PCC 7417</strain>
    </source>
</reference>
<dbReference type="PROSITE" id="PS00061">
    <property type="entry name" value="ADH_SHORT"/>
    <property type="match status" value="1"/>
</dbReference>
<dbReference type="Gene3D" id="3.40.50.720">
    <property type="entry name" value="NAD(P)-binding Rossmann-like Domain"/>
    <property type="match status" value="1"/>
</dbReference>
<dbReference type="PANTHER" id="PTHR44196">
    <property type="entry name" value="DEHYDROGENASE/REDUCTASE SDR FAMILY MEMBER 7B"/>
    <property type="match status" value="1"/>
</dbReference>
<gene>
    <name evidence="4" type="ORF">Cylst_1200</name>
</gene>
<dbReference type="InterPro" id="IPR020904">
    <property type="entry name" value="Sc_DH/Rdtase_CS"/>
</dbReference>
<evidence type="ECO:0000313" key="4">
    <source>
        <dbReference type="EMBL" id="AFZ23502.1"/>
    </source>
</evidence>
<evidence type="ECO:0000313" key="5">
    <source>
        <dbReference type="Proteomes" id="UP000010475"/>
    </source>
</evidence>
<dbReference type="Proteomes" id="UP000010475">
    <property type="component" value="Chromosome"/>
</dbReference>
<protein>
    <recommendedName>
        <fullName evidence="6">Short-chain alcohol dehydrogenase</fullName>
    </recommendedName>
</protein>
<dbReference type="STRING" id="56107.Cylst_1200"/>
<comment type="similarity">
    <text evidence="1 3">Belongs to the short-chain dehydrogenases/reductases (SDR) family.</text>
</comment>
<dbReference type="SUPFAM" id="SSF51735">
    <property type="entry name" value="NAD(P)-binding Rossmann-fold domains"/>
    <property type="match status" value="1"/>
</dbReference>
<dbReference type="PRINTS" id="PR00081">
    <property type="entry name" value="GDHRDH"/>
</dbReference>
<dbReference type="PRINTS" id="PR00080">
    <property type="entry name" value="SDRFAMILY"/>
</dbReference>
<dbReference type="eggNOG" id="COG0300">
    <property type="taxonomic scope" value="Bacteria"/>
</dbReference>
<evidence type="ECO:0000256" key="1">
    <source>
        <dbReference type="ARBA" id="ARBA00006484"/>
    </source>
</evidence>
<proteinExistence type="inferred from homology"/>
<dbReference type="HOGENOM" id="CLU_010194_2_1_3"/>
<evidence type="ECO:0000256" key="2">
    <source>
        <dbReference type="ARBA" id="ARBA00023002"/>
    </source>
</evidence>
<dbReference type="EMBL" id="CP003642">
    <property type="protein sequence ID" value="AFZ23502.1"/>
    <property type="molecule type" value="Genomic_DNA"/>
</dbReference>
<evidence type="ECO:0008006" key="6">
    <source>
        <dbReference type="Google" id="ProtNLM"/>
    </source>
</evidence>
<dbReference type="Pfam" id="PF00106">
    <property type="entry name" value="adh_short"/>
    <property type="match status" value="1"/>
</dbReference>
<dbReference type="GO" id="GO:0016491">
    <property type="term" value="F:oxidoreductase activity"/>
    <property type="evidence" value="ECO:0007669"/>
    <property type="project" value="UniProtKB-KW"/>
</dbReference>
<dbReference type="RefSeq" id="WP_015206758.1">
    <property type="nucleotide sequence ID" value="NC_019757.1"/>
</dbReference>
<organism evidence="4 5">
    <name type="scientific">Cylindrospermum stagnale PCC 7417</name>
    <dbReference type="NCBI Taxonomy" id="56107"/>
    <lineage>
        <taxon>Bacteria</taxon>
        <taxon>Bacillati</taxon>
        <taxon>Cyanobacteriota</taxon>
        <taxon>Cyanophyceae</taxon>
        <taxon>Nostocales</taxon>
        <taxon>Nostocaceae</taxon>
        <taxon>Cylindrospermum</taxon>
    </lineage>
</organism>
<dbReference type="InterPro" id="IPR002347">
    <property type="entry name" value="SDR_fam"/>
</dbReference>
<dbReference type="InterPro" id="IPR036291">
    <property type="entry name" value="NAD(P)-bd_dom_sf"/>
</dbReference>
<dbReference type="OrthoDB" id="9785520at2"/>
<dbReference type="PANTHER" id="PTHR44196:SF1">
    <property type="entry name" value="DEHYDROGENASE_REDUCTASE SDR FAMILY MEMBER 7B"/>
    <property type="match status" value="1"/>
</dbReference>
<evidence type="ECO:0000256" key="3">
    <source>
        <dbReference type="RuleBase" id="RU000363"/>
    </source>
</evidence>
<keyword evidence="5" id="KW-1185">Reference proteome</keyword>
<dbReference type="GO" id="GO:0016020">
    <property type="term" value="C:membrane"/>
    <property type="evidence" value="ECO:0007669"/>
    <property type="project" value="TreeGrafter"/>
</dbReference>
<dbReference type="KEGG" id="csg:Cylst_1200"/>
<dbReference type="AlphaFoldDB" id="K9WVG5"/>
<keyword evidence="2" id="KW-0560">Oxidoreductase</keyword>
<sequence length="284" mass="31065">MKILADKTVLLTGASRGLGVYIARVLAREQATIVGVSRSKSGLDKTSDEVTALGGKFIGFTFDLKKVEELPILVQQINKVVGPVDVLINNSGIELYRAFADYSLEDLQSVLTTNLLSAIELTRLLLPSMLERDSGHIVNIASLAGKKGVPYNSIYSATKAGLIIWTDALRQELASTGMNISVICPGYISETGMTFDSRIPAPRLAGVSTPTEVANAVIKAIKQNEAEVIVNESRITENLTKVMFAIGQLYPQFLDAVYQWLDVVNLNQKRAKSFLKNRYQRVSK</sequence>
<name>K9WVG5_9NOST</name>